<dbReference type="InterPro" id="IPR020449">
    <property type="entry name" value="Tscrpt_reg_AraC-type_HTH"/>
</dbReference>
<dbReference type="GO" id="GO:0003700">
    <property type="term" value="F:DNA-binding transcription factor activity"/>
    <property type="evidence" value="ECO:0007669"/>
    <property type="project" value="InterPro"/>
</dbReference>
<dbReference type="OrthoDB" id="282744at2"/>
<dbReference type="SUPFAM" id="SSF46689">
    <property type="entry name" value="Homeodomain-like"/>
    <property type="match status" value="2"/>
</dbReference>
<dbReference type="Proteomes" id="UP000195729">
    <property type="component" value="Chromosome"/>
</dbReference>
<dbReference type="PANTHER" id="PTHR47504:SF5">
    <property type="entry name" value="RIGHT ORIGIN-BINDING PROTEIN"/>
    <property type="match status" value="1"/>
</dbReference>
<evidence type="ECO:0000256" key="2">
    <source>
        <dbReference type="ARBA" id="ARBA00023125"/>
    </source>
</evidence>
<keyword evidence="3" id="KW-0804">Transcription</keyword>
<dbReference type="SMART" id="SM00342">
    <property type="entry name" value="HTH_ARAC"/>
    <property type="match status" value="1"/>
</dbReference>
<dbReference type="KEGG" id="tci:A7K98_18015"/>
<evidence type="ECO:0000313" key="5">
    <source>
        <dbReference type="EMBL" id="ARU95472.1"/>
    </source>
</evidence>
<gene>
    <name evidence="5" type="ORF">A7K98_18015</name>
    <name evidence="6" type="ORF">A7K99_18000</name>
</gene>
<evidence type="ECO:0000313" key="8">
    <source>
        <dbReference type="Proteomes" id="UP000195814"/>
    </source>
</evidence>
<dbReference type="InterPro" id="IPR009057">
    <property type="entry name" value="Homeodomain-like_sf"/>
</dbReference>
<dbReference type="PROSITE" id="PS00041">
    <property type="entry name" value="HTH_ARAC_FAMILY_1"/>
    <property type="match status" value="1"/>
</dbReference>
<evidence type="ECO:0000313" key="7">
    <source>
        <dbReference type="Proteomes" id="UP000195729"/>
    </source>
</evidence>
<dbReference type="PROSITE" id="PS01124">
    <property type="entry name" value="HTH_ARAC_FAMILY_2"/>
    <property type="match status" value="1"/>
</dbReference>
<keyword evidence="1" id="KW-0805">Transcription regulation</keyword>
<dbReference type="Gene3D" id="1.10.10.60">
    <property type="entry name" value="Homeodomain-like"/>
    <property type="match status" value="2"/>
</dbReference>
<evidence type="ECO:0000313" key="6">
    <source>
        <dbReference type="EMBL" id="ARU99513.1"/>
    </source>
</evidence>
<dbReference type="EMBL" id="CP015581">
    <property type="protein sequence ID" value="ARU99513.1"/>
    <property type="molecule type" value="Genomic_DNA"/>
</dbReference>
<organism evidence="5 8">
    <name type="scientific">Tatumella citrea</name>
    <name type="common">Pantoea citrea</name>
    <dbReference type="NCBI Taxonomy" id="53336"/>
    <lineage>
        <taxon>Bacteria</taxon>
        <taxon>Pseudomonadati</taxon>
        <taxon>Pseudomonadota</taxon>
        <taxon>Gammaproteobacteria</taxon>
        <taxon>Enterobacterales</taxon>
        <taxon>Erwiniaceae</taxon>
        <taxon>Tatumella</taxon>
    </lineage>
</organism>
<protein>
    <recommendedName>
        <fullName evidence="4">HTH araC/xylS-type domain-containing protein</fullName>
    </recommendedName>
</protein>
<dbReference type="InterPro" id="IPR018062">
    <property type="entry name" value="HTH_AraC-typ_CS"/>
</dbReference>
<name>A0A1Y0LBP9_TATCI</name>
<evidence type="ECO:0000259" key="4">
    <source>
        <dbReference type="PROSITE" id="PS01124"/>
    </source>
</evidence>
<proteinExistence type="predicted"/>
<dbReference type="InterPro" id="IPR018060">
    <property type="entry name" value="HTH_AraC"/>
</dbReference>
<dbReference type="Pfam" id="PF12833">
    <property type="entry name" value="HTH_18"/>
    <property type="match status" value="1"/>
</dbReference>
<reference evidence="7 8" key="1">
    <citation type="submission" date="2016-05" db="EMBL/GenBank/DDBJ databases">
        <title>Complete genome sequence of two 2,5-diketo-D-glunonic acid producing strain Tatumella citrea.</title>
        <authorList>
            <person name="Duan C."/>
            <person name="Yang J."/>
            <person name="Yang S."/>
        </authorList>
    </citation>
    <scope>NUCLEOTIDE SEQUENCE [LARGE SCALE GENOMIC DNA]</scope>
    <source>
        <strain evidence="6 7">ATCC 39140</strain>
        <strain evidence="5 8">DSM 13699</strain>
    </source>
</reference>
<sequence>MHRPTNIYSSVIDDLIVWIEHNLSDDLSIKSVASRAGYSRWYLQRIFKEYMDISLATYIRHRRLEMAKLDIVENRYKILDVAIKYGYSSQQEFTRVFKRITGYPPAEYRRIILEKNL</sequence>
<dbReference type="InterPro" id="IPR050959">
    <property type="entry name" value="MarA-like"/>
</dbReference>
<dbReference type="PANTHER" id="PTHR47504">
    <property type="entry name" value="RIGHT ORIGIN-BINDING PROTEIN"/>
    <property type="match status" value="1"/>
</dbReference>
<evidence type="ECO:0000256" key="3">
    <source>
        <dbReference type="ARBA" id="ARBA00023163"/>
    </source>
</evidence>
<dbReference type="RefSeq" id="WP_087489830.1">
    <property type="nucleotide sequence ID" value="NZ_CP015579.1"/>
</dbReference>
<dbReference type="PRINTS" id="PR00032">
    <property type="entry name" value="HTHARAC"/>
</dbReference>
<feature type="domain" description="HTH araC/xylS-type" evidence="4">
    <location>
        <begin position="13"/>
        <end position="111"/>
    </location>
</feature>
<dbReference type="EMBL" id="CP015579">
    <property type="protein sequence ID" value="ARU95472.1"/>
    <property type="molecule type" value="Genomic_DNA"/>
</dbReference>
<dbReference type="Proteomes" id="UP000195814">
    <property type="component" value="Chromosome"/>
</dbReference>
<evidence type="ECO:0000256" key="1">
    <source>
        <dbReference type="ARBA" id="ARBA00023015"/>
    </source>
</evidence>
<dbReference type="AlphaFoldDB" id="A0A1Y0LBP9"/>
<dbReference type="GO" id="GO:0043565">
    <property type="term" value="F:sequence-specific DNA binding"/>
    <property type="evidence" value="ECO:0007669"/>
    <property type="project" value="InterPro"/>
</dbReference>
<keyword evidence="2" id="KW-0238">DNA-binding</keyword>
<keyword evidence="7" id="KW-1185">Reference proteome</keyword>
<accession>A0A1Y0LBP9</accession>